<reference evidence="2 3" key="1">
    <citation type="submission" date="2023-07" db="EMBL/GenBank/DDBJ databases">
        <title>Genomic Encyclopedia of Type Strains, Phase IV (KMG-IV): sequencing the most valuable type-strain genomes for metagenomic binning, comparative biology and taxonomic classification.</title>
        <authorList>
            <person name="Goeker M."/>
        </authorList>
    </citation>
    <scope>NUCLEOTIDE SEQUENCE [LARGE SCALE GENOMIC DNA]</scope>
    <source>
        <strain evidence="2 3">DSM 18695</strain>
    </source>
</reference>
<protein>
    <submittedName>
        <fullName evidence="2">Uncharacterized protein</fullName>
    </submittedName>
</protein>
<organism evidence="2 3">
    <name type="scientific">Caulobacter ginsengisoli</name>
    <dbReference type="NCBI Taxonomy" id="400775"/>
    <lineage>
        <taxon>Bacteria</taxon>
        <taxon>Pseudomonadati</taxon>
        <taxon>Pseudomonadota</taxon>
        <taxon>Alphaproteobacteria</taxon>
        <taxon>Caulobacterales</taxon>
        <taxon>Caulobacteraceae</taxon>
        <taxon>Caulobacter</taxon>
    </lineage>
</organism>
<dbReference type="Proteomes" id="UP001228905">
    <property type="component" value="Unassembled WGS sequence"/>
</dbReference>
<gene>
    <name evidence="2" type="ORF">QO010_000614</name>
</gene>
<comment type="caution">
    <text evidence="2">The sequence shown here is derived from an EMBL/GenBank/DDBJ whole genome shotgun (WGS) entry which is preliminary data.</text>
</comment>
<evidence type="ECO:0000256" key="1">
    <source>
        <dbReference type="SAM" id="MobiDB-lite"/>
    </source>
</evidence>
<name>A0ABU0ILH5_9CAUL</name>
<proteinExistence type="predicted"/>
<feature type="compositionally biased region" description="Low complexity" evidence="1">
    <location>
        <begin position="583"/>
        <end position="592"/>
    </location>
</feature>
<accession>A0ABU0ILH5</accession>
<sequence>MRLHFAGDFRADVSTVNNDPLHFNNARFKRPNDQLPGPGTTNGWWQPEGTGAWRLSNCRITGCASSDTSGKPDPVVGMDLRDAGDRVSAKLVDLDSEQQLVSTIYGLKMRICDGQGAVLMQGDFEPTGIWDIWGRAQKSGGDVGASCTYQSVLTHVIWGDISGSQALKDLRAASLPDRLSVKFMVDGYAMVGARRGYGRLVGTIGPSLAGEPDHFVTGRHLGPTGQTFDNVIAWLDRKGGKVWVDFGGAIQTTISGGPLANTGDLRLVASGAGGAAIDLGALAPYTAAGFYEATAAIQAFPPDRRLGVAELAAVEGAPLAIVAGPIAAGASFAGLSPLAVEPADGLFCRPDDFVLRMEPTVSQTARIQVSRFGAPIAGQTIVTAVTGNGIGGGPGTPDVAVPLKAVKPKAAKPTDKDGWADIVIAATDPNNPRGYIDGQLYALEVRVKGAASAGTDFDASCFISILLFNAVKPVDKPLWPDVLPIFMQYANLYPRPHGPDRYVPFAAKPPLHPVVNLGDYDAVAGYAKRIHDALLLPLEHPNHMPVVRDLSDGKRALLLKFLDRVMAGENVRGPPVKPFAPKAMAAAEAGPPSQDGFDPGLGGKTTALGRINRAPAKPAKKP</sequence>
<dbReference type="RefSeq" id="WP_307345814.1">
    <property type="nucleotide sequence ID" value="NZ_JAUSVS010000001.1"/>
</dbReference>
<evidence type="ECO:0000313" key="2">
    <source>
        <dbReference type="EMBL" id="MDQ0462866.1"/>
    </source>
</evidence>
<evidence type="ECO:0000313" key="3">
    <source>
        <dbReference type="Proteomes" id="UP001228905"/>
    </source>
</evidence>
<dbReference type="EMBL" id="JAUSVS010000001">
    <property type="protein sequence ID" value="MDQ0462866.1"/>
    <property type="molecule type" value="Genomic_DNA"/>
</dbReference>
<keyword evidence="3" id="KW-1185">Reference proteome</keyword>
<feature type="region of interest" description="Disordered" evidence="1">
    <location>
        <begin position="583"/>
        <end position="622"/>
    </location>
</feature>